<dbReference type="PaxDb" id="284590-Q6CK70"/>
<accession>Q6CK70</accession>
<keyword evidence="2" id="KW-1185">Reference proteome</keyword>
<evidence type="ECO:0000313" key="2">
    <source>
        <dbReference type="Proteomes" id="UP000000598"/>
    </source>
</evidence>
<evidence type="ECO:0000313" key="1">
    <source>
        <dbReference type="EMBL" id="CAG98377.1"/>
    </source>
</evidence>
<dbReference type="eggNOG" id="ENOG502S0MP">
    <property type="taxonomic scope" value="Eukaryota"/>
</dbReference>
<gene>
    <name evidence="1" type="ORF">KLLA0_F13090g</name>
</gene>
<dbReference type="InParanoid" id="Q6CK70"/>
<dbReference type="KEGG" id="kla:KLLA0_F13090g"/>
<dbReference type="AlphaFoldDB" id="Q6CK70"/>
<proteinExistence type="predicted"/>
<dbReference type="FunCoup" id="Q6CK70">
    <property type="interactions" value="20"/>
</dbReference>
<dbReference type="HOGENOM" id="CLU_043424_0_0_1"/>
<dbReference type="Proteomes" id="UP000000598">
    <property type="component" value="Chromosome F"/>
</dbReference>
<sequence length="364" mass="42801">MQGILDHNPDIDFTVDANYMSDNLCARYADDHFVLRWKTNIIINFRIIQAFFELLDEEYGTAFFSFRWILQFISVSKNKRHSEKRSDLSSSRITWIIRQTSLYLAKCLNLDFNQGKRVKYVSFNSVRVNRLDMFKGILYTILENSSSVISAQQDIQNKHMTAEYFKICAEIYEFIALLDGKVLDYEHAHDVKTTVIIPQTVFSTYMIRHYMLAAVHFPFDDPKRLVCFHKILMGLFFVNKVDLATFNYFYGEFYQCAKSINEQHFVTDYANFSLSGTFVNIIESVAQNHQHLKLLPSVLIRLSTNEVIVDSEFDPVLSNRHTYSKEAEKLKRKVRGSDYERDNVEMGENGTNNFIEFWRQLNER</sequence>
<organism evidence="1 2">
    <name type="scientific">Kluyveromyces lactis (strain ATCC 8585 / CBS 2359 / DSM 70799 / NBRC 1267 / NRRL Y-1140 / WM37)</name>
    <name type="common">Yeast</name>
    <name type="synonym">Candida sphaerica</name>
    <dbReference type="NCBI Taxonomy" id="284590"/>
    <lineage>
        <taxon>Eukaryota</taxon>
        <taxon>Fungi</taxon>
        <taxon>Dikarya</taxon>
        <taxon>Ascomycota</taxon>
        <taxon>Saccharomycotina</taxon>
        <taxon>Saccharomycetes</taxon>
        <taxon>Saccharomycetales</taxon>
        <taxon>Saccharomycetaceae</taxon>
        <taxon>Kluyveromyces</taxon>
    </lineage>
</organism>
<protein>
    <submittedName>
        <fullName evidence="1">KLLA0F13090p</fullName>
    </submittedName>
</protein>
<name>Q6CK70_KLULA</name>
<reference evidence="1 2" key="1">
    <citation type="journal article" date="2004" name="Nature">
        <title>Genome evolution in yeasts.</title>
        <authorList>
            <consortium name="Genolevures"/>
            <person name="Dujon B."/>
            <person name="Sherman D."/>
            <person name="Fischer G."/>
            <person name="Durrens P."/>
            <person name="Casaregola S."/>
            <person name="Lafontaine I."/>
            <person name="de Montigny J."/>
            <person name="Marck C."/>
            <person name="Neuveglise C."/>
            <person name="Talla E."/>
            <person name="Goffard N."/>
            <person name="Frangeul L."/>
            <person name="Aigle M."/>
            <person name="Anthouard V."/>
            <person name="Babour A."/>
            <person name="Barbe V."/>
            <person name="Barnay S."/>
            <person name="Blanchin S."/>
            <person name="Beckerich J.M."/>
            <person name="Beyne E."/>
            <person name="Bleykasten C."/>
            <person name="Boisrame A."/>
            <person name="Boyer J."/>
            <person name="Cattolico L."/>
            <person name="Confanioleri F."/>
            <person name="de Daruvar A."/>
            <person name="Despons L."/>
            <person name="Fabre E."/>
            <person name="Fairhead C."/>
            <person name="Ferry-Dumazet H."/>
            <person name="Groppi A."/>
            <person name="Hantraye F."/>
            <person name="Hennequin C."/>
            <person name="Jauniaux N."/>
            <person name="Joyet P."/>
            <person name="Kachouri R."/>
            <person name="Kerrest A."/>
            <person name="Koszul R."/>
            <person name="Lemaire M."/>
            <person name="Lesur I."/>
            <person name="Ma L."/>
            <person name="Muller H."/>
            <person name="Nicaud J.M."/>
            <person name="Nikolski M."/>
            <person name="Oztas S."/>
            <person name="Ozier-Kalogeropoulos O."/>
            <person name="Pellenz S."/>
            <person name="Potier S."/>
            <person name="Richard G.F."/>
            <person name="Straub M.L."/>
            <person name="Suleau A."/>
            <person name="Swennene D."/>
            <person name="Tekaia F."/>
            <person name="Wesolowski-Louvel M."/>
            <person name="Westhof E."/>
            <person name="Wirth B."/>
            <person name="Zeniou-Meyer M."/>
            <person name="Zivanovic I."/>
            <person name="Bolotin-Fukuhara M."/>
            <person name="Thierry A."/>
            <person name="Bouchier C."/>
            <person name="Caudron B."/>
            <person name="Scarpelli C."/>
            <person name="Gaillardin C."/>
            <person name="Weissenbach J."/>
            <person name="Wincker P."/>
            <person name="Souciet J.L."/>
        </authorList>
    </citation>
    <scope>NUCLEOTIDE SEQUENCE [LARGE SCALE GENOMIC DNA]</scope>
    <source>
        <strain evidence="2">ATCC 8585 / CBS 2359 / DSM 70799 / NBRC 1267 / NRRL Y-1140 / WM37</strain>
    </source>
</reference>
<dbReference type="STRING" id="284590.Q6CK70"/>
<dbReference type="EMBL" id="CR382126">
    <property type="protein sequence ID" value="CAG98377.1"/>
    <property type="molecule type" value="Genomic_DNA"/>
</dbReference>